<keyword evidence="3" id="KW-0436">Ligase</keyword>
<gene>
    <name evidence="3" type="ORF">E1956_28295</name>
</gene>
<dbReference type="Pfam" id="PF13193">
    <property type="entry name" value="AMP-binding_C"/>
    <property type="match status" value="1"/>
</dbReference>
<accession>A0A4P7D3H9</accession>
<dbReference type="InterPro" id="IPR000873">
    <property type="entry name" value="AMP-dep_synth/lig_dom"/>
</dbReference>
<dbReference type="InterPro" id="IPR045851">
    <property type="entry name" value="AMP-bd_C_sf"/>
</dbReference>
<feature type="domain" description="AMP-dependent synthetase/ligase" evidence="1">
    <location>
        <begin position="14"/>
        <end position="378"/>
    </location>
</feature>
<evidence type="ECO:0000313" key="4">
    <source>
        <dbReference type="Proteomes" id="UP000295727"/>
    </source>
</evidence>
<reference evidence="3 4" key="1">
    <citation type="submission" date="2019-03" db="EMBL/GenBank/DDBJ databases">
        <title>Paraburkholderia sp. 7MH5, isolated from subtropical forest soil.</title>
        <authorList>
            <person name="Gao Z.-H."/>
            <person name="Qiu L.-H."/>
        </authorList>
    </citation>
    <scope>NUCLEOTIDE SEQUENCE [LARGE SCALE GENOMIC DNA]</scope>
    <source>
        <strain evidence="3 4">7MH5</strain>
    </source>
</reference>
<organism evidence="3 4">
    <name type="scientific">Paraburkholderia pallida</name>
    <dbReference type="NCBI Taxonomy" id="2547399"/>
    <lineage>
        <taxon>Bacteria</taxon>
        <taxon>Pseudomonadati</taxon>
        <taxon>Pseudomonadota</taxon>
        <taxon>Betaproteobacteria</taxon>
        <taxon>Burkholderiales</taxon>
        <taxon>Burkholderiaceae</taxon>
        <taxon>Paraburkholderia</taxon>
    </lineage>
</organism>
<dbReference type="PROSITE" id="PS00455">
    <property type="entry name" value="AMP_BINDING"/>
    <property type="match status" value="1"/>
</dbReference>
<protein>
    <submittedName>
        <fullName evidence="3">Long-chain fatty acid--CoA ligase</fullName>
    </submittedName>
</protein>
<dbReference type="KEGG" id="ppai:E1956_28295"/>
<evidence type="ECO:0000313" key="3">
    <source>
        <dbReference type="EMBL" id="QBR01132.1"/>
    </source>
</evidence>
<dbReference type="OrthoDB" id="9766486at2"/>
<name>A0A4P7D3H9_9BURK</name>
<feature type="domain" description="AMP-binding enzyme C-terminal" evidence="2">
    <location>
        <begin position="428"/>
        <end position="503"/>
    </location>
</feature>
<dbReference type="EMBL" id="CP038150">
    <property type="protein sequence ID" value="QBR01132.1"/>
    <property type="molecule type" value="Genomic_DNA"/>
</dbReference>
<dbReference type="Proteomes" id="UP000295727">
    <property type="component" value="Chromosome 3"/>
</dbReference>
<dbReference type="GO" id="GO:0006631">
    <property type="term" value="P:fatty acid metabolic process"/>
    <property type="evidence" value="ECO:0007669"/>
    <property type="project" value="TreeGrafter"/>
</dbReference>
<sequence length="522" mass="58347">MKMNFARVTQQLALAFGDREALVNVERGRRFTHVELDAFTNRVANMMIQRLALRRGDTYMCILDNDNLSLLHVWTAFKGEARLAMTNYRDSPDEHRWQFEFISPKVVFIENALIDTHAPFLLEKGIRVVCMDPPPPGRADLLYFWDLLEGVPATNPGVEHEVNEDIMVFRFTGGTTGKSKCARYTVDNWLAIRDAAYALEEQGIGAHSRFLHMAPISHASGLSILPVLFRGGCTVTQNTPDLQAWCRNVEQEKITTTLLVPTLLYRLLELPEATQYDLSTLQTINYGAAPMSPAKLRLLLARFGNVFAQGYAATECLQRVAALTKADHVGISDARLASAGRVTPGVELMIADEEGRELPRGTTGEIWLRCRATISGYYRNPEGTAAEFQDGFWKSGDMGYLDEDGFLFIVDRKKDVIITGGFNVYAVEVEAALNAHPAVANSAVVGVPHEEWGEAVHAEVELHDGQQVDEQALIDHVKSRIGRFKAPKSISFVERLPVTVVGKVVRRIVREKYWKDRARSVS</sequence>
<dbReference type="PANTHER" id="PTHR43201">
    <property type="entry name" value="ACYL-COA SYNTHETASE"/>
    <property type="match status" value="1"/>
</dbReference>
<dbReference type="GO" id="GO:0031956">
    <property type="term" value="F:medium-chain fatty acid-CoA ligase activity"/>
    <property type="evidence" value="ECO:0007669"/>
    <property type="project" value="TreeGrafter"/>
</dbReference>
<keyword evidence="4" id="KW-1185">Reference proteome</keyword>
<dbReference type="Gene3D" id="3.30.300.30">
    <property type="match status" value="1"/>
</dbReference>
<dbReference type="InterPro" id="IPR042099">
    <property type="entry name" value="ANL_N_sf"/>
</dbReference>
<evidence type="ECO:0000259" key="1">
    <source>
        <dbReference type="Pfam" id="PF00501"/>
    </source>
</evidence>
<evidence type="ECO:0000259" key="2">
    <source>
        <dbReference type="Pfam" id="PF13193"/>
    </source>
</evidence>
<dbReference type="InterPro" id="IPR020845">
    <property type="entry name" value="AMP-binding_CS"/>
</dbReference>
<dbReference type="Pfam" id="PF00501">
    <property type="entry name" value="AMP-binding"/>
    <property type="match status" value="1"/>
</dbReference>
<proteinExistence type="predicted"/>
<dbReference type="AlphaFoldDB" id="A0A4P7D3H9"/>
<dbReference type="PANTHER" id="PTHR43201:SF32">
    <property type="entry name" value="2-SUCCINYLBENZOATE--COA LIGASE, CHLOROPLASTIC_PEROXISOMAL"/>
    <property type="match status" value="1"/>
</dbReference>
<dbReference type="Gene3D" id="3.40.50.12780">
    <property type="entry name" value="N-terminal domain of ligase-like"/>
    <property type="match status" value="1"/>
</dbReference>
<dbReference type="SUPFAM" id="SSF56801">
    <property type="entry name" value="Acetyl-CoA synthetase-like"/>
    <property type="match status" value="1"/>
</dbReference>
<dbReference type="RefSeq" id="WP_134755461.1">
    <property type="nucleotide sequence ID" value="NZ_CP038150.1"/>
</dbReference>
<dbReference type="InterPro" id="IPR025110">
    <property type="entry name" value="AMP-bd_C"/>
</dbReference>